<sequence>MDMNSPTQETSFTTSIPSKLYSNLTKFIKKIKKIGEDDPRRITHCAKLGLALTLSSLLYYIRPLYNGFGEAGMWAILTVVVVFEFTVGLGAHHLASVCGVTGKPIVVGLMVFSLAAVSTFTRFYPNVKRRYDYGVLIFILTFTMVAVSGYRVGQIVELAHQRLSTVLIGGATCIIVSIFICPVWAGPDLQFLVAKNIEKLADFLQGYGGELLTCAGDESSNDSGAKNVEKSLNGYKSVLDSKATVDLLANLAWWEPPHGKFKLNHPWKQYLKIGRLSRECASLIDSLNTYTISKSLTTATSSEFQTIIRQPCIEMSTESAKALVEIASAIKQMRPPESAETHVQKAKSAADQLKTTLQSYSMPPKPDLQEMVPLLVTASVLIDIISSVDEIVLSVCELSRKAGFKNPKSAGEQTPEQIFHRGIVSPVEDDGDHVGVDIQADSSTDSPEKKSATELSGGP</sequence>
<comment type="subcellular location">
    <subcellularLocation>
        <location evidence="1">Membrane</location>
        <topology evidence="1">Multi-pass membrane protein</topology>
    </subcellularLocation>
</comment>
<reference evidence="11" key="2">
    <citation type="submission" date="2020-08" db="EMBL/GenBank/DDBJ databases">
        <title>Plant Genome Project.</title>
        <authorList>
            <person name="Zhang R.-G."/>
        </authorList>
    </citation>
    <scope>NUCLEOTIDE SEQUENCE</scope>
    <source>
        <strain evidence="11">Huo1</strain>
        <tissue evidence="11">Leaf</tissue>
    </source>
</reference>
<dbReference type="GO" id="GO:0034220">
    <property type="term" value="P:monoatomic ion transmembrane transport"/>
    <property type="evidence" value="ECO:0007669"/>
    <property type="project" value="UniProtKB-KW"/>
</dbReference>
<keyword evidence="3" id="KW-0813">Transport</keyword>
<evidence type="ECO:0000256" key="9">
    <source>
        <dbReference type="SAM" id="MobiDB-lite"/>
    </source>
</evidence>
<keyword evidence="5 10" id="KW-1133">Transmembrane helix</keyword>
<keyword evidence="8" id="KW-0407">Ion channel</keyword>
<evidence type="ECO:0000256" key="1">
    <source>
        <dbReference type="ARBA" id="ARBA00004141"/>
    </source>
</evidence>
<feature type="transmembrane region" description="Helical" evidence="10">
    <location>
        <begin position="133"/>
        <end position="153"/>
    </location>
</feature>
<keyword evidence="7 10" id="KW-0472">Membrane</keyword>
<evidence type="ECO:0000256" key="7">
    <source>
        <dbReference type="ARBA" id="ARBA00023136"/>
    </source>
</evidence>
<dbReference type="PANTHER" id="PTHR31086">
    <property type="entry name" value="ALUMINUM-ACTIVATED MALATE TRANSPORTER 10"/>
    <property type="match status" value="1"/>
</dbReference>
<proteinExistence type="inferred from homology"/>
<comment type="caution">
    <text evidence="11">The sequence shown here is derived from an EMBL/GenBank/DDBJ whole genome shotgun (WGS) entry which is preliminary data.</text>
</comment>
<evidence type="ECO:0000256" key="10">
    <source>
        <dbReference type="SAM" id="Phobius"/>
    </source>
</evidence>
<gene>
    <name evidence="11" type="ORF">SASPL_136105</name>
</gene>
<dbReference type="EMBL" id="PNBA02000013">
    <property type="protein sequence ID" value="KAG6403871.1"/>
    <property type="molecule type" value="Genomic_DNA"/>
</dbReference>
<evidence type="ECO:0000256" key="5">
    <source>
        <dbReference type="ARBA" id="ARBA00022989"/>
    </source>
</evidence>
<feature type="transmembrane region" description="Helical" evidence="10">
    <location>
        <begin position="165"/>
        <end position="185"/>
    </location>
</feature>
<dbReference type="GO" id="GO:0016020">
    <property type="term" value="C:membrane"/>
    <property type="evidence" value="ECO:0007669"/>
    <property type="project" value="UniProtKB-SubCell"/>
</dbReference>
<accession>A0A8X8ZGB9</accession>
<evidence type="ECO:0000256" key="3">
    <source>
        <dbReference type="ARBA" id="ARBA00022448"/>
    </source>
</evidence>
<comment type="similarity">
    <text evidence="2">Belongs to the aromatic acid exporter (TC 2.A.85) family.</text>
</comment>
<name>A0A8X8ZGB9_SALSN</name>
<dbReference type="GO" id="GO:0015743">
    <property type="term" value="P:malate transport"/>
    <property type="evidence" value="ECO:0007669"/>
    <property type="project" value="InterPro"/>
</dbReference>
<evidence type="ECO:0000256" key="6">
    <source>
        <dbReference type="ARBA" id="ARBA00023065"/>
    </source>
</evidence>
<feature type="transmembrane region" description="Helical" evidence="10">
    <location>
        <begin position="42"/>
        <end position="61"/>
    </location>
</feature>
<dbReference type="InterPro" id="IPR020966">
    <property type="entry name" value="ALMT"/>
</dbReference>
<keyword evidence="12" id="KW-1185">Reference proteome</keyword>
<dbReference type="AlphaFoldDB" id="A0A8X8ZGB9"/>
<reference evidence="11" key="1">
    <citation type="submission" date="2018-01" db="EMBL/GenBank/DDBJ databases">
        <authorList>
            <person name="Mao J.F."/>
        </authorList>
    </citation>
    <scope>NUCLEOTIDE SEQUENCE</scope>
    <source>
        <strain evidence="11">Huo1</strain>
        <tissue evidence="11">Leaf</tissue>
    </source>
</reference>
<feature type="transmembrane region" description="Helical" evidence="10">
    <location>
        <begin position="73"/>
        <end position="92"/>
    </location>
</feature>
<protein>
    <recommendedName>
        <fullName evidence="13">Aluminum-activated malate transporter</fullName>
    </recommendedName>
</protein>
<keyword evidence="4 10" id="KW-0812">Transmembrane</keyword>
<dbReference type="Proteomes" id="UP000298416">
    <property type="component" value="Unassembled WGS sequence"/>
</dbReference>
<feature type="transmembrane region" description="Helical" evidence="10">
    <location>
        <begin position="104"/>
        <end position="121"/>
    </location>
</feature>
<keyword evidence="6" id="KW-0406">Ion transport</keyword>
<evidence type="ECO:0000256" key="4">
    <source>
        <dbReference type="ARBA" id="ARBA00022692"/>
    </source>
</evidence>
<evidence type="ECO:0000313" key="11">
    <source>
        <dbReference type="EMBL" id="KAG6403871.1"/>
    </source>
</evidence>
<evidence type="ECO:0000313" key="12">
    <source>
        <dbReference type="Proteomes" id="UP000298416"/>
    </source>
</evidence>
<organism evidence="11">
    <name type="scientific">Salvia splendens</name>
    <name type="common">Scarlet sage</name>
    <dbReference type="NCBI Taxonomy" id="180675"/>
    <lineage>
        <taxon>Eukaryota</taxon>
        <taxon>Viridiplantae</taxon>
        <taxon>Streptophyta</taxon>
        <taxon>Embryophyta</taxon>
        <taxon>Tracheophyta</taxon>
        <taxon>Spermatophyta</taxon>
        <taxon>Magnoliopsida</taxon>
        <taxon>eudicotyledons</taxon>
        <taxon>Gunneridae</taxon>
        <taxon>Pentapetalae</taxon>
        <taxon>asterids</taxon>
        <taxon>lamiids</taxon>
        <taxon>Lamiales</taxon>
        <taxon>Lamiaceae</taxon>
        <taxon>Nepetoideae</taxon>
        <taxon>Mentheae</taxon>
        <taxon>Salviinae</taxon>
        <taxon>Salvia</taxon>
        <taxon>Salvia subgen. Calosphace</taxon>
        <taxon>core Calosphace</taxon>
    </lineage>
</organism>
<dbReference type="Pfam" id="PF11744">
    <property type="entry name" value="ALMT"/>
    <property type="match status" value="1"/>
</dbReference>
<evidence type="ECO:0000256" key="8">
    <source>
        <dbReference type="ARBA" id="ARBA00023303"/>
    </source>
</evidence>
<feature type="region of interest" description="Disordered" evidence="9">
    <location>
        <begin position="423"/>
        <end position="459"/>
    </location>
</feature>
<evidence type="ECO:0008006" key="13">
    <source>
        <dbReference type="Google" id="ProtNLM"/>
    </source>
</evidence>
<evidence type="ECO:0000256" key="2">
    <source>
        <dbReference type="ARBA" id="ARBA00007079"/>
    </source>
</evidence>